<reference evidence="1 2" key="1">
    <citation type="journal article" date="2016" name="Nat. Commun.">
        <title>Thousands of microbial genomes shed light on interconnected biogeochemical processes in an aquifer system.</title>
        <authorList>
            <person name="Anantharaman K."/>
            <person name="Brown C.T."/>
            <person name="Hug L.A."/>
            <person name="Sharon I."/>
            <person name="Castelle C.J."/>
            <person name="Probst A.J."/>
            <person name="Thomas B.C."/>
            <person name="Singh A."/>
            <person name="Wilkins M.J."/>
            <person name="Karaoz U."/>
            <person name="Brodie E.L."/>
            <person name="Williams K.H."/>
            <person name="Hubbard S.S."/>
            <person name="Banfield J.F."/>
        </authorList>
    </citation>
    <scope>NUCLEOTIDE SEQUENCE [LARGE SCALE GENOMIC DNA]</scope>
</reference>
<gene>
    <name evidence="1" type="ORF">A2989_04195</name>
</gene>
<comment type="caution">
    <text evidence="1">The sequence shown here is derived from an EMBL/GenBank/DDBJ whole genome shotgun (WGS) entry which is preliminary data.</text>
</comment>
<dbReference type="Proteomes" id="UP000177080">
    <property type="component" value="Unassembled WGS sequence"/>
</dbReference>
<sequence>MGRSQNASIYFFSNFLILFREVFQESQSEVEAKAKLDYRLIDEVLSLTTNTYQTYTEAPDFLKKHYLRLFFERIYVKDKKVWKIAENPVFSVLRKQQEVIIRGDWLAVYKKCRTSFD</sequence>
<dbReference type="AlphaFoldDB" id="A0A1F4ZEK6"/>
<proteinExistence type="predicted"/>
<dbReference type="STRING" id="1797259.A2989_04195"/>
<accession>A0A1F4ZEK6</accession>
<organism evidence="1 2">
    <name type="scientific">Candidatus Amesbacteria bacterium RIFCSPLOWO2_01_FULL_48_25</name>
    <dbReference type="NCBI Taxonomy" id="1797259"/>
    <lineage>
        <taxon>Bacteria</taxon>
        <taxon>Candidatus Amesiibacteriota</taxon>
    </lineage>
</organism>
<dbReference type="EMBL" id="MEXN01000004">
    <property type="protein sequence ID" value="OGD03874.1"/>
    <property type="molecule type" value="Genomic_DNA"/>
</dbReference>
<evidence type="ECO:0000313" key="2">
    <source>
        <dbReference type="Proteomes" id="UP000177080"/>
    </source>
</evidence>
<name>A0A1F4ZEK6_9BACT</name>
<evidence type="ECO:0000313" key="1">
    <source>
        <dbReference type="EMBL" id="OGD03874.1"/>
    </source>
</evidence>
<protein>
    <submittedName>
        <fullName evidence="1">Uncharacterized protein</fullName>
    </submittedName>
</protein>